<feature type="domain" description="U-box" evidence="2">
    <location>
        <begin position="29"/>
        <end position="102"/>
    </location>
</feature>
<evidence type="ECO:0000259" key="2">
    <source>
        <dbReference type="PROSITE" id="PS51698"/>
    </source>
</evidence>
<dbReference type="GO" id="GO:0016567">
    <property type="term" value="P:protein ubiquitination"/>
    <property type="evidence" value="ECO:0007669"/>
    <property type="project" value="InterPro"/>
</dbReference>
<feature type="compositionally biased region" description="Basic and acidic residues" evidence="1">
    <location>
        <begin position="111"/>
        <end position="123"/>
    </location>
</feature>
<dbReference type="PANTHER" id="PTHR46573">
    <property type="entry name" value="WD REPEAT, SAM AND U-BOX DOMAIN-CONTAINING PROTEIN 1"/>
    <property type="match status" value="1"/>
</dbReference>
<feature type="region of interest" description="Disordered" evidence="1">
    <location>
        <begin position="109"/>
        <end position="151"/>
    </location>
</feature>
<dbReference type="EMBL" id="HBHT01014473">
    <property type="protein sequence ID" value="CAD9960600.1"/>
    <property type="molecule type" value="Transcribed_RNA"/>
</dbReference>
<sequence>MVSNPSKQAQSARMRDDETESTTSVHTVEIPQEYICPITMEIMSHPLCNRAGNNFERRAILNWLERHGTNPLTRKEMKPSDLIPNRHLEGQIRFFLLENGLVNNDMAPYGREQEHDDNKKSQDFRGFIPTSDIESYPSKSMHKRSRRESVRTSVLLEASESKTRRILWAALRKKSGIQKKG</sequence>
<dbReference type="SMART" id="SM00504">
    <property type="entry name" value="Ubox"/>
    <property type="match status" value="1"/>
</dbReference>
<dbReference type="Gene3D" id="3.30.40.10">
    <property type="entry name" value="Zinc/RING finger domain, C3HC4 (zinc finger)"/>
    <property type="match status" value="1"/>
</dbReference>
<organism evidence="3">
    <name type="scientific">Entomoneis paludosa</name>
    <dbReference type="NCBI Taxonomy" id="265537"/>
    <lineage>
        <taxon>Eukaryota</taxon>
        <taxon>Sar</taxon>
        <taxon>Stramenopiles</taxon>
        <taxon>Ochrophyta</taxon>
        <taxon>Bacillariophyta</taxon>
        <taxon>Bacillariophyceae</taxon>
        <taxon>Bacillariophycidae</taxon>
        <taxon>Entomoneidaceae</taxon>
        <taxon>Entomoneis</taxon>
    </lineage>
</organism>
<evidence type="ECO:0000256" key="1">
    <source>
        <dbReference type="SAM" id="MobiDB-lite"/>
    </source>
</evidence>
<protein>
    <recommendedName>
        <fullName evidence="2">U-box domain-containing protein</fullName>
    </recommendedName>
</protein>
<dbReference type="CDD" id="cd16655">
    <property type="entry name" value="RING-Ubox_WDSUB1-like"/>
    <property type="match status" value="1"/>
</dbReference>
<evidence type="ECO:0000313" key="3">
    <source>
        <dbReference type="EMBL" id="CAD9960600.1"/>
    </source>
</evidence>
<proteinExistence type="predicted"/>
<dbReference type="PROSITE" id="PS51698">
    <property type="entry name" value="U_BOX"/>
    <property type="match status" value="1"/>
</dbReference>
<dbReference type="InterPro" id="IPR013083">
    <property type="entry name" value="Znf_RING/FYVE/PHD"/>
</dbReference>
<reference evidence="3" key="1">
    <citation type="submission" date="2021-01" db="EMBL/GenBank/DDBJ databases">
        <authorList>
            <person name="Corre E."/>
            <person name="Pelletier E."/>
            <person name="Niang G."/>
            <person name="Scheremetjew M."/>
            <person name="Finn R."/>
            <person name="Kale V."/>
            <person name="Holt S."/>
            <person name="Cochrane G."/>
            <person name="Meng A."/>
            <person name="Brown T."/>
            <person name="Cohen L."/>
        </authorList>
    </citation>
    <scope>NUCLEOTIDE SEQUENCE</scope>
    <source>
        <strain evidence="3">CCMP125</strain>
    </source>
</reference>
<name>A0A7S3DNA2_9STRA</name>
<dbReference type="GO" id="GO:0004842">
    <property type="term" value="F:ubiquitin-protein transferase activity"/>
    <property type="evidence" value="ECO:0007669"/>
    <property type="project" value="InterPro"/>
</dbReference>
<dbReference type="AlphaFoldDB" id="A0A7S3DNA2"/>
<accession>A0A7S3DNA2</accession>
<gene>
    <name evidence="3" type="ORF">APAL1065_LOCUS9699</name>
</gene>
<dbReference type="InterPro" id="IPR003613">
    <property type="entry name" value="Ubox_domain"/>
</dbReference>
<feature type="compositionally biased region" description="Polar residues" evidence="1">
    <location>
        <begin position="1"/>
        <end position="11"/>
    </location>
</feature>
<feature type="region of interest" description="Disordered" evidence="1">
    <location>
        <begin position="1"/>
        <end position="25"/>
    </location>
</feature>
<dbReference type="InterPro" id="IPR052085">
    <property type="entry name" value="WD-SAM-U-box"/>
</dbReference>
<dbReference type="Pfam" id="PF04564">
    <property type="entry name" value="U-box"/>
    <property type="match status" value="1"/>
</dbReference>
<dbReference type="PANTHER" id="PTHR46573:SF1">
    <property type="entry name" value="WD REPEAT, SAM AND U-BOX DOMAIN-CONTAINING PROTEIN 1"/>
    <property type="match status" value="1"/>
</dbReference>
<dbReference type="SUPFAM" id="SSF57850">
    <property type="entry name" value="RING/U-box"/>
    <property type="match status" value="1"/>
</dbReference>